<dbReference type="Proteomes" id="UP000306477">
    <property type="component" value="Unassembled WGS sequence"/>
</dbReference>
<evidence type="ECO:0000256" key="2">
    <source>
        <dbReference type="ARBA" id="ARBA00023287"/>
    </source>
</evidence>
<keyword evidence="3" id="KW-0812">Transmembrane</keyword>
<evidence type="ECO:0000313" key="4">
    <source>
        <dbReference type="EMBL" id="THE15289.1"/>
    </source>
</evidence>
<protein>
    <submittedName>
        <fullName evidence="4">Type II secretion system protein</fullName>
    </submittedName>
</protein>
<dbReference type="Pfam" id="PF07963">
    <property type="entry name" value="N_methyl"/>
    <property type="match status" value="1"/>
</dbReference>
<dbReference type="GO" id="GO:0030420">
    <property type="term" value="P:establishment of competence for transformation"/>
    <property type="evidence" value="ECO:0007669"/>
    <property type="project" value="UniProtKB-KW"/>
</dbReference>
<keyword evidence="3" id="KW-1133">Transmembrane helix</keyword>
<reference evidence="4 5" key="1">
    <citation type="journal article" date="2019" name="Indoor Air">
        <title>Impacts of indoor surface finishes on bacterial viability.</title>
        <authorList>
            <person name="Hu J."/>
            <person name="Maamar S.B."/>
            <person name="Glawe A.J."/>
            <person name="Gottel N."/>
            <person name="Gilbert J.A."/>
            <person name="Hartmann E.M."/>
        </authorList>
    </citation>
    <scope>NUCLEOTIDE SEQUENCE [LARGE SCALE GENOMIC DNA]</scope>
    <source>
        <strain evidence="4 5">AF060A6</strain>
    </source>
</reference>
<dbReference type="AlphaFoldDB" id="A0A4S3PZA2"/>
<feature type="transmembrane region" description="Helical" evidence="3">
    <location>
        <begin position="27"/>
        <end position="51"/>
    </location>
</feature>
<keyword evidence="3" id="KW-0472">Membrane</keyword>
<name>A0A4S3PZA2_9BACI</name>
<comment type="subcellular location">
    <subcellularLocation>
        <location evidence="1">Cell surface</location>
    </subcellularLocation>
</comment>
<keyword evidence="2" id="KW-0178">Competence</keyword>
<dbReference type="InterPro" id="IPR012902">
    <property type="entry name" value="N_methyl_site"/>
</dbReference>
<gene>
    <name evidence="4" type="ORF">E1I69_00120</name>
</gene>
<dbReference type="OrthoDB" id="2970736at2"/>
<sequence>MYSAYNGAKELFEIGEWRMKSKNQNGITLIEVLASIVILSLIIVTFVPMFIQSAKTNNISKSITESTYLAESELEEIIHLNTKSASPSLLELSTQMLSKGYSNDPSCSHCYGMMKDDRYVFVQLKDTTTDLGKVVLKIYRDSNKQKLESQMETVLSWKNSG</sequence>
<evidence type="ECO:0000256" key="1">
    <source>
        <dbReference type="ARBA" id="ARBA00004241"/>
    </source>
</evidence>
<organism evidence="4 5">
    <name type="scientific">Bacillus timonensis</name>
    <dbReference type="NCBI Taxonomy" id="1033734"/>
    <lineage>
        <taxon>Bacteria</taxon>
        <taxon>Bacillati</taxon>
        <taxon>Bacillota</taxon>
        <taxon>Bacilli</taxon>
        <taxon>Bacillales</taxon>
        <taxon>Bacillaceae</taxon>
        <taxon>Bacillus</taxon>
    </lineage>
</organism>
<accession>A0A4S3PZA2</accession>
<comment type="caution">
    <text evidence="4">The sequence shown here is derived from an EMBL/GenBank/DDBJ whole genome shotgun (WGS) entry which is preliminary data.</text>
</comment>
<evidence type="ECO:0000256" key="3">
    <source>
        <dbReference type="SAM" id="Phobius"/>
    </source>
</evidence>
<keyword evidence="5" id="KW-1185">Reference proteome</keyword>
<dbReference type="EMBL" id="SLUB01000001">
    <property type="protein sequence ID" value="THE15289.1"/>
    <property type="molecule type" value="Genomic_DNA"/>
</dbReference>
<proteinExistence type="predicted"/>
<evidence type="ECO:0000313" key="5">
    <source>
        <dbReference type="Proteomes" id="UP000306477"/>
    </source>
</evidence>
<dbReference type="GO" id="GO:0009986">
    <property type="term" value="C:cell surface"/>
    <property type="evidence" value="ECO:0007669"/>
    <property type="project" value="UniProtKB-SubCell"/>
</dbReference>